<dbReference type="Proteomes" id="UP000053669">
    <property type="component" value="Unassembled WGS sequence"/>
</dbReference>
<name>A0A101RKR7_9ACTN</name>
<proteinExistence type="predicted"/>
<dbReference type="AlphaFoldDB" id="A0A101RKR7"/>
<comment type="caution">
    <text evidence="1">The sequence shown here is derived from an EMBL/GenBank/DDBJ whole genome shotgun (WGS) entry which is preliminary data.</text>
</comment>
<dbReference type="EMBL" id="LMWU01000074">
    <property type="protein sequence ID" value="KUN57281.1"/>
    <property type="molecule type" value="Genomic_DNA"/>
</dbReference>
<accession>A0A101RKR7</accession>
<reference evidence="1 2" key="1">
    <citation type="submission" date="2015-10" db="EMBL/GenBank/DDBJ databases">
        <title>Draft genome sequence of Streptomyces canus DSM 40017, type strain for the species Streptomyces canus.</title>
        <authorList>
            <person name="Ruckert C."/>
            <person name="Winkler A."/>
            <person name="Kalinowski J."/>
            <person name="Kampfer P."/>
            <person name="Glaeser S."/>
        </authorList>
    </citation>
    <scope>NUCLEOTIDE SEQUENCE [LARGE SCALE GENOMIC DNA]</scope>
    <source>
        <strain evidence="1 2">DSM 40017</strain>
    </source>
</reference>
<protein>
    <submittedName>
        <fullName evidence="1">Uncharacterized protein</fullName>
    </submittedName>
</protein>
<gene>
    <name evidence="1" type="ORF">AQJ46_47880</name>
</gene>
<organism evidence="1 2">
    <name type="scientific">Streptomyces canus</name>
    <dbReference type="NCBI Taxonomy" id="58343"/>
    <lineage>
        <taxon>Bacteria</taxon>
        <taxon>Bacillati</taxon>
        <taxon>Actinomycetota</taxon>
        <taxon>Actinomycetes</taxon>
        <taxon>Kitasatosporales</taxon>
        <taxon>Streptomycetaceae</taxon>
        <taxon>Streptomyces</taxon>
        <taxon>Streptomyces aurantiacus group</taxon>
    </lineage>
</organism>
<evidence type="ECO:0000313" key="1">
    <source>
        <dbReference type="EMBL" id="KUN57281.1"/>
    </source>
</evidence>
<sequence>MPKTETPLYIGTHVIYTGRFTQMHDRVLLVLPCMWDSRCEHCNEWDLITDDPEADREHFLAVDELTGDAVKHVARDELKVLPWHWPADAVEFNINGYWHAAAYTAPGGSSRARTVHFYTAGDHMWRTWCYFREVTPEVRRLDQQARRRPAF</sequence>
<dbReference type="STRING" id="58343.AQJ46_47880"/>
<evidence type="ECO:0000313" key="2">
    <source>
        <dbReference type="Proteomes" id="UP000053669"/>
    </source>
</evidence>
<dbReference type="RefSeq" id="WP_059211653.1">
    <property type="nucleotide sequence ID" value="NZ_KQ948684.1"/>
</dbReference>